<name>U5DB67_AMBTC</name>
<keyword evidence="3" id="KW-0732">Signal</keyword>
<keyword evidence="8" id="KW-1185">Reference proteome</keyword>
<dbReference type="Proteomes" id="UP000017836">
    <property type="component" value="Unassembled WGS sequence"/>
</dbReference>
<proteinExistence type="predicted"/>
<dbReference type="AlphaFoldDB" id="U5DB67"/>
<dbReference type="InterPro" id="IPR001611">
    <property type="entry name" value="Leu-rich_rpt"/>
</dbReference>
<keyword evidence="5" id="KW-0472">Membrane</keyword>
<dbReference type="GO" id="GO:0016020">
    <property type="term" value="C:membrane"/>
    <property type="evidence" value="ECO:0007669"/>
    <property type="project" value="UniProtKB-SubCell"/>
</dbReference>
<evidence type="ECO:0000256" key="3">
    <source>
        <dbReference type="ARBA" id="ARBA00022729"/>
    </source>
</evidence>
<dbReference type="Pfam" id="PF13855">
    <property type="entry name" value="LRR_8"/>
    <property type="match status" value="1"/>
</dbReference>
<dbReference type="EMBL" id="KI392064">
    <property type="protein sequence ID" value="ERN19764.1"/>
    <property type="molecule type" value="Genomic_DNA"/>
</dbReference>
<dbReference type="Gramene" id="ERN19764">
    <property type="protein sequence ID" value="ERN19764"/>
    <property type="gene ID" value="AMTR_s00064p00070470"/>
</dbReference>
<organism evidence="7 8">
    <name type="scientific">Amborella trichopoda</name>
    <dbReference type="NCBI Taxonomy" id="13333"/>
    <lineage>
        <taxon>Eukaryota</taxon>
        <taxon>Viridiplantae</taxon>
        <taxon>Streptophyta</taxon>
        <taxon>Embryophyta</taxon>
        <taxon>Tracheophyta</taxon>
        <taxon>Spermatophyta</taxon>
        <taxon>Magnoliopsida</taxon>
        <taxon>Amborellales</taxon>
        <taxon>Amborellaceae</taxon>
        <taxon>Amborella</taxon>
    </lineage>
</organism>
<dbReference type="PANTHER" id="PTHR48063:SF112">
    <property type="entry name" value="RECEPTOR LIKE PROTEIN 30-LIKE"/>
    <property type="match status" value="1"/>
</dbReference>
<dbReference type="InterPro" id="IPR046956">
    <property type="entry name" value="RLP23-like"/>
</dbReference>
<dbReference type="Gene3D" id="3.80.10.10">
    <property type="entry name" value="Ribonuclease Inhibitor"/>
    <property type="match status" value="1"/>
</dbReference>
<evidence type="ECO:0000313" key="7">
    <source>
        <dbReference type="EMBL" id="ERN19764.1"/>
    </source>
</evidence>
<gene>
    <name evidence="7" type="ORF">AMTR_s00064p00070470</name>
</gene>
<evidence type="ECO:0000256" key="5">
    <source>
        <dbReference type="ARBA" id="ARBA00023136"/>
    </source>
</evidence>
<dbReference type="InterPro" id="IPR032675">
    <property type="entry name" value="LRR_dom_sf"/>
</dbReference>
<accession>U5DB67</accession>
<dbReference type="HOGENOM" id="CLU_1273751_0_0_1"/>
<sequence>MGFTTHGISCHHGKAETAANGKELSAATIPMSSNSTSMLLINPMVQFLGSKTELKTLDPSFARFDSSSTGESHRTPTFGLSEFDGLSVDNLEWLANLSSLQLLKLNGVNLSMVSLDFPRLILEFPLLTEVEAQCCNLSDSIPTPHLPKSTSLRVLTLSVNQLTRVPPWVAHIGSLERLDLGSNDLQHWVPYCLANLRELDLSGSQLIGTLLEPFHVV</sequence>
<protein>
    <recommendedName>
        <fullName evidence="9">Leucine-rich repeat-containing N-terminal plant-type domain-containing protein</fullName>
    </recommendedName>
</protein>
<keyword evidence="6" id="KW-0325">Glycoprotein</keyword>
<evidence type="ECO:0008006" key="9">
    <source>
        <dbReference type="Google" id="ProtNLM"/>
    </source>
</evidence>
<evidence type="ECO:0000256" key="2">
    <source>
        <dbReference type="ARBA" id="ARBA00022692"/>
    </source>
</evidence>
<dbReference type="PANTHER" id="PTHR48063">
    <property type="entry name" value="LRR RECEPTOR-LIKE KINASE"/>
    <property type="match status" value="1"/>
</dbReference>
<keyword evidence="2" id="KW-0812">Transmembrane</keyword>
<reference evidence="8" key="1">
    <citation type="journal article" date="2013" name="Science">
        <title>The Amborella genome and the evolution of flowering plants.</title>
        <authorList>
            <consortium name="Amborella Genome Project"/>
        </authorList>
    </citation>
    <scope>NUCLEOTIDE SEQUENCE [LARGE SCALE GENOMIC DNA]</scope>
</reference>
<evidence type="ECO:0000256" key="4">
    <source>
        <dbReference type="ARBA" id="ARBA00022989"/>
    </source>
</evidence>
<comment type="subcellular location">
    <subcellularLocation>
        <location evidence="1">Membrane</location>
        <topology evidence="1">Single-pass type I membrane protein</topology>
    </subcellularLocation>
</comment>
<keyword evidence="4" id="KW-1133">Transmembrane helix</keyword>
<evidence type="ECO:0000256" key="1">
    <source>
        <dbReference type="ARBA" id="ARBA00004479"/>
    </source>
</evidence>
<evidence type="ECO:0000313" key="8">
    <source>
        <dbReference type="Proteomes" id="UP000017836"/>
    </source>
</evidence>
<dbReference type="SUPFAM" id="SSF52058">
    <property type="entry name" value="L domain-like"/>
    <property type="match status" value="1"/>
</dbReference>
<evidence type="ECO:0000256" key="6">
    <source>
        <dbReference type="ARBA" id="ARBA00023180"/>
    </source>
</evidence>